<dbReference type="Gene3D" id="2.60.40.1120">
    <property type="entry name" value="Carboxypeptidase-like, regulatory domain"/>
    <property type="match status" value="1"/>
</dbReference>
<keyword evidence="5 12" id="KW-0732">Signal</keyword>
<evidence type="ECO:0000256" key="1">
    <source>
        <dbReference type="ARBA" id="ARBA00004571"/>
    </source>
</evidence>
<dbReference type="Proteomes" id="UP001216139">
    <property type="component" value="Chromosome"/>
</dbReference>
<keyword evidence="7 10" id="KW-0472">Membrane</keyword>
<proteinExistence type="inferred from homology"/>
<comment type="similarity">
    <text evidence="10 11">Belongs to the TonB-dependent receptor family.</text>
</comment>
<evidence type="ECO:0000256" key="7">
    <source>
        <dbReference type="ARBA" id="ARBA00023136"/>
    </source>
</evidence>
<feature type="chain" id="PRO_5046801447" evidence="12">
    <location>
        <begin position="20"/>
        <end position="777"/>
    </location>
</feature>
<protein>
    <submittedName>
        <fullName evidence="15">TonB-dependent receptor</fullName>
    </submittedName>
</protein>
<dbReference type="RefSeq" id="WP_273632503.1">
    <property type="nucleotide sequence ID" value="NZ_CP117167.1"/>
</dbReference>
<feature type="domain" description="TonB-dependent receptor plug" evidence="14">
    <location>
        <begin position="125"/>
        <end position="225"/>
    </location>
</feature>
<dbReference type="PANTHER" id="PTHR30069:SF29">
    <property type="entry name" value="HEMOGLOBIN AND HEMOGLOBIN-HAPTOGLOBIN-BINDING PROTEIN 1-RELATED"/>
    <property type="match status" value="1"/>
</dbReference>
<evidence type="ECO:0000256" key="12">
    <source>
        <dbReference type="SAM" id="SignalP"/>
    </source>
</evidence>
<evidence type="ECO:0000256" key="6">
    <source>
        <dbReference type="ARBA" id="ARBA00023077"/>
    </source>
</evidence>
<dbReference type="Pfam" id="PF13715">
    <property type="entry name" value="CarbopepD_reg_2"/>
    <property type="match status" value="1"/>
</dbReference>
<dbReference type="Gene3D" id="2.40.170.20">
    <property type="entry name" value="TonB-dependent receptor, beta-barrel domain"/>
    <property type="match status" value="1"/>
</dbReference>
<dbReference type="InterPro" id="IPR039426">
    <property type="entry name" value="TonB-dep_rcpt-like"/>
</dbReference>
<feature type="signal peptide" evidence="12">
    <location>
        <begin position="1"/>
        <end position="19"/>
    </location>
</feature>
<evidence type="ECO:0000256" key="5">
    <source>
        <dbReference type="ARBA" id="ARBA00022729"/>
    </source>
</evidence>
<keyword evidence="6 11" id="KW-0798">TonB box</keyword>
<comment type="subcellular location">
    <subcellularLocation>
        <location evidence="1 10">Cell outer membrane</location>
        <topology evidence="1 10">Multi-pass membrane protein</topology>
    </subcellularLocation>
</comment>
<dbReference type="EMBL" id="CP117167">
    <property type="protein sequence ID" value="WCT14177.1"/>
    <property type="molecule type" value="Genomic_DNA"/>
</dbReference>
<dbReference type="InterPro" id="IPR000531">
    <property type="entry name" value="Beta-barrel_TonB"/>
</dbReference>
<accession>A0ABY7TCT1</accession>
<evidence type="ECO:0000313" key="16">
    <source>
        <dbReference type="Proteomes" id="UP001216139"/>
    </source>
</evidence>
<dbReference type="InterPro" id="IPR037066">
    <property type="entry name" value="Plug_dom_sf"/>
</dbReference>
<keyword evidence="3 10" id="KW-1134">Transmembrane beta strand</keyword>
<dbReference type="SUPFAM" id="SSF49464">
    <property type="entry name" value="Carboxypeptidase regulatory domain-like"/>
    <property type="match status" value="1"/>
</dbReference>
<reference evidence="15 16" key="1">
    <citation type="submission" date="2023-02" db="EMBL/GenBank/DDBJ databases">
        <title>Genome sequence of Mucilaginibacter jinjuensis strain KACC 16571.</title>
        <authorList>
            <person name="Kim S."/>
            <person name="Heo J."/>
            <person name="Kwon S.-W."/>
        </authorList>
    </citation>
    <scope>NUCLEOTIDE SEQUENCE [LARGE SCALE GENOMIC DNA]</scope>
    <source>
        <strain evidence="15 16">KACC 16571</strain>
    </source>
</reference>
<dbReference type="Pfam" id="PF00593">
    <property type="entry name" value="TonB_dep_Rec_b-barrel"/>
    <property type="match status" value="1"/>
</dbReference>
<dbReference type="Pfam" id="PF07715">
    <property type="entry name" value="Plug"/>
    <property type="match status" value="1"/>
</dbReference>
<dbReference type="SUPFAM" id="SSF56935">
    <property type="entry name" value="Porins"/>
    <property type="match status" value="1"/>
</dbReference>
<evidence type="ECO:0000313" key="15">
    <source>
        <dbReference type="EMBL" id="WCT14177.1"/>
    </source>
</evidence>
<evidence type="ECO:0000256" key="8">
    <source>
        <dbReference type="ARBA" id="ARBA00023170"/>
    </source>
</evidence>
<evidence type="ECO:0000256" key="11">
    <source>
        <dbReference type="RuleBase" id="RU003357"/>
    </source>
</evidence>
<organism evidence="15 16">
    <name type="scientific">Mucilaginibacter jinjuensis</name>
    <dbReference type="NCBI Taxonomy" id="1176721"/>
    <lineage>
        <taxon>Bacteria</taxon>
        <taxon>Pseudomonadati</taxon>
        <taxon>Bacteroidota</taxon>
        <taxon>Sphingobacteriia</taxon>
        <taxon>Sphingobacteriales</taxon>
        <taxon>Sphingobacteriaceae</taxon>
        <taxon>Mucilaginibacter</taxon>
    </lineage>
</organism>
<evidence type="ECO:0000256" key="10">
    <source>
        <dbReference type="PROSITE-ProRule" id="PRU01360"/>
    </source>
</evidence>
<evidence type="ECO:0000259" key="14">
    <source>
        <dbReference type="Pfam" id="PF07715"/>
    </source>
</evidence>
<keyword evidence="8 15" id="KW-0675">Receptor</keyword>
<gene>
    <name evidence="15" type="ORF">PQO05_09545</name>
</gene>
<evidence type="ECO:0000256" key="3">
    <source>
        <dbReference type="ARBA" id="ARBA00022452"/>
    </source>
</evidence>
<keyword evidence="16" id="KW-1185">Reference proteome</keyword>
<dbReference type="InterPro" id="IPR036942">
    <property type="entry name" value="Beta-barrel_TonB_sf"/>
</dbReference>
<dbReference type="InterPro" id="IPR012910">
    <property type="entry name" value="Plug_dom"/>
</dbReference>
<evidence type="ECO:0000256" key="4">
    <source>
        <dbReference type="ARBA" id="ARBA00022692"/>
    </source>
</evidence>
<name>A0ABY7TCT1_9SPHI</name>
<evidence type="ECO:0000256" key="9">
    <source>
        <dbReference type="ARBA" id="ARBA00023237"/>
    </source>
</evidence>
<dbReference type="InterPro" id="IPR008969">
    <property type="entry name" value="CarboxyPept-like_regulatory"/>
</dbReference>
<evidence type="ECO:0000259" key="13">
    <source>
        <dbReference type="Pfam" id="PF00593"/>
    </source>
</evidence>
<keyword evidence="2 10" id="KW-0813">Transport</keyword>
<feature type="domain" description="TonB-dependent receptor-like beta-barrel" evidence="13">
    <location>
        <begin position="313"/>
        <end position="739"/>
    </location>
</feature>
<dbReference type="Gene3D" id="2.170.130.10">
    <property type="entry name" value="TonB-dependent receptor, plug domain"/>
    <property type="match status" value="1"/>
</dbReference>
<dbReference type="PROSITE" id="PS52016">
    <property type="entry name" value="TONB_DEPENDENT_REC_3"/>
    <property type="match status" value="1"/>
</dbReference>
<keyword evidence="9 10" id="KW-0998">Cell outer membrane</keyword>
<keyword evidence="4 10" id="KW-0812">Transmembrane</keyword>
<dbReference type="PANTHER" id="PTHR30069">
    <property type="entry name" value="TONB-DEPENDENT OUTER MEMBRANE RECEPTOR"/>
    <property type="match status" value="1"/>
</dbReference>
<sequence>MRIGLLLFLLSFFTTLSYAQQRTKTTGFTLSGKVKDASTKTPLNEATISIIGTSTGTHSDSTGVYQLAVPAGLHKFRFEFVGYANVDTLLNISSNTKLNINLKPSDDFLKEVSINATSSHKVIETQSLTVLQGTELERTRGLSLGESLKSITGVTTFQTGPSIAKPIIHGLYSNRILILNNGVRLEAQQWGSEHAPEIDPFIANKIEVIKGAAGIRYGSDAIAGVILAEPKALPTAPGTMDGEVNAVGMTNSRLGAFSAMLEGSLGKKLEGLSYRIQGSYKRAGNTSTPNYILGNTGLSENDFSAALQYYHKNYGIETYYSDFNTKLGILSGTEVGSIADLQARIQETTPITPSDFTYTIDRPYQTVNHSTAKVRGFYNFDDGSKLQVQYAYQTNKRSEYDLLSFSPSLAPALYLKINTSTADVNFDQKPIGGLTGSIGISGMNQGNVRMYEYLIPNFVDYDGGAYIIERYRYKKLLFEAGIRYDYRWLKAYRFNDTIAKIEATTTHYQSSSSTLGATYNITNDLTLSGNFGSAFRAPTVNELYSNGVHQTLISYEVGDPNLKTERASNFSLNLNYQSHRVAIDVQGYYNNINDFIFLQPTGQYIRVQSGSLLEFNYTQANVYFRGVDLGVIVKPIDSLEINSKTSLIYAYNKTIHDYLIYTPPMRLQNGLTYHFGSWGALKNIAVGAENVFVAKQTKVPANQDYAPPPGAYSLYNAHIGFRLIINHTFADIDISGNNLTNVAYKDYLDRFRYFADEPGRNIIFRLRVPFSILQNNK</sequence>
<evidence type="ECO:0000256" key="2">
    <source>
        <dbReference type="ARBA" id="ARBA00022448"/>
    </source>
</evidence>